<accession>A0ABR5PJG4</accession>
<name>A0ABR5PJG4_9LACO</name>
<reference evidence="3 4" key="1">
    <citation type="journal article" date="2015" name="Genome Announc.">
        <title>Expanding the biotechnology potential of lactobacilli through comparative genomics of 213 strains and associated genera.</title>
        <authorList>
            <person name="Sun Z."/>
            <person name="Harris H.M."/>
            <person name="McCann A."/>
            <person name="Guo C."/>
            <person name="Argimon S."/>
            <person name="Zhang W."/>
            <person name="Yang X."/>
            <person name="Jeffery I.B."/>
            <person name="Cooney J.C."/>
            <person name="Kagawa T.F."/>
            <person name="Liu W."/>
            <person name="Song Y."/>
            <person name="Salvetti E."/>
            <person name="Wrobel A."/>
            <person name="Rasinkangas P."/>
            <person name="Parkhill J."/>
            <person name="Rea M.C."/>
            <person name="O'Sullivan O."/>
            <person name="Ritari J."/>
            <person name="Douillard F.P."/>
            <person name="Paul Ross R."/>
            <person name="Yang R."/>
            <person name="Briner A.E."/>
            <person name="Felis G.E."/>
            <person name="de Vos W.M."/>
            <person name="Barrangou R."/>
            <person name="Klaenhammer T.R."/>
            <person name="Caufield P.W."/>
            <person name="Cui Y."/>
            <person name="Zhang H."/>
            <person name="O'Toole P.W."/>
        </authorList>
    </citation>
    <scope>NUCLEOTIDE SEQUENCE [LARGE SCALE GENOMIC DNA]</scope>
    <source>
        <strain evidence="3 4">DSM 15836</strain>
    </source>
</reference>
<dbReference type="Gene3D" id="3.40.605.10">
    <property type="entry name" value="Aldehyde Dehydrogenase, Chain A, domain 1"/>
    <property type="match status" value="1"/>
</dbReference>
<dbReference type="InterPro" id="IPR016162">
    <property type="entry name" value="Ald_DH_N"/>
</dbReference>
<dbReference type="EMBL" id="AZFI01000172">
    <property type="protein sequence ID" value="KRM23582.1"/>
    <property type="molecule type" value="Genomic_DNA"/>
</dbReference>
<comment type="caution">
    <text evidence="3">The sequence shown here is derived from an EMBL/GenBank/DDBJ whole genome shotgun (WGS) entry which is preliminary data.</text>
</comment>
<protein>
    <submittedName>
        <fullName evidence="3">NAD-dependent aldehyde dehydrogenase</fullName>
    </submittedName>
</protein>
<dbReference type="PANTHER" id="PTHR43866">
    <property type="entry name" value="MALONATE-SEMIALDEHYDE DEHYDROGENASE"/>
    <property type="match status" value="1"/>
</dbReference>
<dbReference type="Proteomes" id="UP000051217">
    <property type="component" value="Unassembled WGS sequence"/>
</dbReference>
<dbReference type="RefSeq" id="WP_056972456.1">
    <property type="nucleotide sequence ID" value="NZ_AZFI01000172.1"/>
</dbReference>
<feature type="domain" description="Aldehyde dehydrogenase" evidence="2">
    <location>
        <begin position="10"/>
        <end position="102"/>
    </location>
</feature>
<evidence type="ECO:0000256" key="1">
    <source>
        <dbReference type="ARBA" id="ARBA00023002"/>
    </source>
</evidence>
<dbReference type="Pfam" id="PF00171">
    <property type="entry name" value="Aldedh"/>
    <property type="match status" value="1"/>
</dbReference>
<dbReference type="InterPro" id="IPR016161">
    <property type="entry name" value="Ald_DH/histidinol_DH"/>
</dbReference>
<dbReference type="PANTHER" id="PTHR43866:SF4">
    <property type="entry name" value="MALONATE-SEMIALDEHYDE DEHYDROGENASE"/>
    <property type="match status" value="1"/>
</dbReference>
<evidence type="ECO:0000313" key="4">
    <source>
        <dbReference type="Proteomes" id="UP000051217"/>
    </source>
</evidence>
<keyword evidence="4" id="KW-1185">Reference proteome</keyword>
<proteinExistence type="predicted"/>
<organism evidence="3 4">
    <name type="scientific">Ligilactobacillus acidipiscis DSM 15836</name>
    <dbReference type="NCBI Taxonomy" id="1423716"/>
    <lineage>
        <taxon>Bacteria</taxon>
        <taxon>Bacillati</taxon>
        <taxon>Bacillota</taxon>
        <taxon>Bacilli</taxon>
        <taxon>Lactobacillales</taxon>
        <taxon>Lactobacillaceae</taxon>
        <taxon>Ligilactobacillus</taxon>
    </lineage>
</organism>
<gene>
    <name evidence="3" type="ORF">FC65_GL000691</name>
</gene>
<evidence type="ECO:0000313" key="3">
    <source>
        <dbReference type="EMBL" id="KRM23582.1"/>
    </source>
</evidence>
<dbReference type="InterPro" id="IPR015590">
    <property type="entry name" value="Aldehyde_DH_dom"/>
</dbReference>
<evidence type="ECO:0000259" key="2">
    <source>
        <dbReference type="Pfam" id="PF00171"/>
    </source>
</evidence>
<keyword evidence="1" id="KW-0560">Oxidoreductase</keyword>
<dbReference type="InterPro" id="IPR010061">
    <property type="entry name" value="MeMal-semiAld_DH"/>
</dbReference>
<sequence length="104" mass="11398">MSKQFIDGKFVESHSNETIEVLNPANNKLIGEVAKGNEQDVKDAVAGAVQAQKSWAAVNRVKRADIVLQLAAQLEQNKEEIARIYQQEQGKVYSAALGEVENST</sequence>
<dbReference type="SUPFAM" id="SSF53720">
    <property type="entry name" value="ALDH-like"/>
    <property type="match status" value="1"/>
</dbReference>